<dbReference type="EMBL" id="FOYS01000001">
    <property type="protein sequence ID" value="SFR36656.1"/>
    <property type="molecule type" value="Genomic_DNA"/>
</dbReference>
<name>A0A1I6G392_9EURY</name>
<dbReference type="AlphaFoldDB" id="A0A1I6G392"/>
<accession>A0A1I6G392</accession>
<dbReference type="GeneID" id="73477571"/>
<protein>
    <recommendedName>
        <fullName evidence="3">ArsR family transcriptional regulator</fullName>
    </recommendedName>
</protein>
<evidence type="ECO:0000313" key="1">
    <source>
        <dbReference type="EMBL" id="SFR36656.1"/>
    </source>
</evidence>
<evidence type="ECO:0000313" key="2">
    <source>
        <dbReference type="Proteomes" id="UP000243250"/>
    </source>
</evidence>
<organism evidence="1 2">
    <name type="scientific">Halogeometricum limi</name>
    <dbReference type="NCBI Taxonomy" id="555875"/>
    <lineage>
        <taxon>Archaea</taxon>
        <taxon>Methanobacteriati</taxon>
        <taxon>Methanobacteriota</taxon>
        <taxon>Stenosarchaea group</taxon>
        <taxon>Halobacteria</taxon>
        <taxon>Halobacteriales</taxon>
        <taxon>Haloferacaceae</taxon>
        <taxon>Halogeometricum</taxon>
    </lineage>
</organism>
<dbReference type="Proteomes" id="UP000243250">
    <property type="component" value="Unassembled WGS sequence"/>
</dbReference>
<sequence length="97" mass="11055">MNADLDFEALAHEQRRTLLLALLESNPQDAGFESPTGHSVLTDAEQREQIEMFHIHLPKLEDHGYIEWNEETGQIVKGPQFDEIRPLLECIASDDAE</sequence>
<evidence type="ECO:0008006" key="3">
    <source>
        <dbReference type="Google" id="ProtNLM"/>
    </source>
</evidence>
<proteinExistence type="predicted"/>
<dbReference type="OrthoDB" id="247722at2157"/>
<reference evidence="2" key="1">
    <citation type="submission" date="2016-10" db="EMBL/GenBank/DDBJ databases">
        <authorList>
            <person name="Varghese N."/>
            <person name="Submissions S."/>
        </authorList>
    </citation>
    <scope>NUCLEOTIDE SEQUENCE [LARGE SCALE GENOMIC DNA]</scope>
    <source>
        <strain evidence="2">CGMCC 1.8711</strain>
    </source>
</reference>
<keyword evidence="2" id="KW-1185">Reference proteome</keyword>
<gene>
    <name evidence="1" type="ORF">SAMN04488124_0800</name>
</gene>
<dbReference type="RefSeq" id="WP_089876939.1">
    <property type="nucleotide sequence ID" value="NZ_FOYS01000001.1"/>
</dbReference>
<dbReference type="STRING" id="555875.SAMN04488124_0800"/>